<dbReference type="RefSeq" id="WP_115888740.1">
    <property type="nucleotide sequence ID" value="NZ_QRDQ01000009.1"/>
</dbReference>
<keyword evidence="4" id="KW-0456">Lyase</keyword>
<dbReference type="CDD" id="cd00452">
    <property type="entry name" value="KDPG_aldolase"/>
    <property type="match status" value="1"/>
</dbReference>
<name>A0A3D9FSQ3_9FLAO</name>
<reference evidence="6 7" key="1">
    <citation type="submission" date="2018-07" db="EMBL/GenBank/DDBJ databases">
        <title>Genomic Encyclopedia of Archaeal and Bacterial Type Strains, Phase II (KMG-II): from individual species to whole genera.</title>
        <authorList>
            <person name="Goeker M."/>
        </authorList>
    </citation>
    <scope>NUCLEOTIDE SEQUENCE [LARGE SCALE GENOMIC DNA]</scope>
    <source>
        <strain evidence="6 7">DSM 25795</strain>
    </source>
</reference>
<gene>
    <name evidence="6" type="ORF">BD847_2715</name>
</gene>
<organism evidence="6 7">
    <name type="scientific">Flavobacterium cutihirudinis</name>
    <dbReference type="NCBI Taxonomy" id="1265740"/>
    <lineage>
        <taxon>Bacteria</taxon>
        <taxon>Pseudomonadati</taxon>
        <taxon>Bacteroidota</taxon>
        <taxon>Flavobacteriia</taxon>
        <taxon>Flavobacteriales</taxon>
        <taxon>Flavobacteriaceae</taxon>
        <taxon>Flavobacterium</taxon>
    </lineage>
</organism>
<protein>
    <submittedName>
        <fullName evidence="6">2-dehydro-3-deoxyphosphogluconate aldolase/(4S)-4-hydroxy-2-oxoglutarate aldolase</fullName>
    </submittedName>
</protein>
<comment type="pathway">
    <text evidence="1">Carbohydrate acid metabolism.</text>
</comment>
<evidence type="ECO:0000256" key="5">
    <source>
        <dbReference type="ARBA" id="ARBA00023277"/>
    </source>
</evidence>
<keyword evidence="7" id="KW-1185">Reference proteome</keyword>
<evidence type="ECO:0000256" key="1">
    <source>
        <dbReference type="ARBA" id="ARBA00004761"/>
    </source>
</evidence>
<accession>A0A3D9FSQ3</accession>
<comment type="subunit">
    <text evidence="3">Homotrimer.</text>
</comment>
<keyword evidence="5" id="KW-0119">Carbohydrate metabolism</keyword>
<dbReference type="GO" id="GO:0016829">
    <property type="term" value="F:lyase activity"/>
    <property type="evidence" value="ECO:0007669"/>
    <property type="project" value="UniProtKB-KW"/>
</dbReference>
<evidence type="ECO:0000313" key="7">
    <source>
        <dbReference type="Proteomes" id="UP000257004"/>
    </source>
</evidence>
<dbReference type="AlphaFoldDB" id="A0A3D9FSQ3"/>
<comment type="caution">
    <text evidence="6">The sequence shown here is derived from an EMBL/GenBank/DDBJ whole genome shotgun (WGS) entry which is preliminary data.</text>
</comment>
<dbReference type="Pfam" id="PF01081">
    <property type="entry name" value="Aldolase"/>
    <property type="match status" value="1"/>
</dbReference>
<dbReference type="SUPFAM" id="SSF51569">
    <property type="entry name" value="Aldolase"/>
    <property type="match status" value="1"/>
</dbReference>
<dbReference type="Gene3D" id="3.20.20.70">
    <property type="entry name" value="Aldolase class I"/>
    <property type="match status" value="1"/>
</dbReference>
<dbReference type="InterPro" id="IPR013785">
    <property type="entry name" value="Aldolase_TIM"/>
</dbReference>
<proteinExistence type="inferred from homology"/>
<evidence type="ECO:0000256" key="4">
    <source>
        <dbReference type="ARBA" id="ARBA00023239"/>
    </source>
</evidence>
<sequence>MIILNPFEMQQHILQEKFIPLFTNTDVEVCKNIMRICYENGIRTFEFTDRNENSFSVFKELKAYRDVALPQLKIGIGTIKNAAQAELFIEAGADFLISPIILEEIHLLCQKKNILWIPGCATPSEIVFAEYWGLSLVKIFPAKQLGGDSYIEALKTVFPKMHLMATGGVEPTKSDIEKWYKAGVSSVGLGAKLFPKEMLLNQDYDKMSSHLATLISDLN</sequence>
<comment type="similarity">
    <text evidence="2">Belongs to the KHG/KDPG aldolase family.</text>
</comment>
<dbReference type="EMBL" id="QRDQ01000009">
    <property type="protein sequence ID" value="RED23652.1"/>
    <property type="molecule type" value="Genomic_DNA"/>
</dbReference>
<dbReference type="InterPro" id="IPR000887">
    <property type="entry name" value="Aldlse_KDPG_KHG"/>
</dbReference>
<dbReference type="PANTHER" id="PTHR30246">
    <property type="entry name" value="2-KETO-3-DEOXY-6-PHOSPHOGLUCONATE ALDOLASE"/>
    <property type="match status" value="1"/>
</dbReference>
<evidence type="ECO:0000256" key="3">
    <source>
        <dbReference type="ARBA" id="ARBA00011233"/>
    </source>
</evidence>
<dbReference type="PANTHER" id="PTHR30246:SF1">
    <property type="entry name" value="2-DEHYDRO-3-DEOXY-6-PHOSPHOGALACTONATE ALDOLASE-RELATED"/>
    <property type="match status" value="1"/>
</dbReference>
<dbReference type="Proteomes" id="UP000257004">
    <property type="component" value="Unassembled WGS sequence"/>
</dbReference>
<evidence type="ECO:0000256" key="2">
    <source>
        <dbReference type="ARBA" id="ARBA00006906"/>
    </source>
</evidence>
<evidence type="ECO:0000313" key="6">
    <source>
        <dbReference type="EMBL" id="RED23652.1"/>
    </source>
</evidence>
<dbReference type="OrthoDB" id="9802667at2"/>